<dbReference type="PROSITE" id="PS00087">
    <property type="entry name" value="SOD_CU_ZN_1"/>
    <property type="match status" value="1"/>
</dbReference>
<dbReference type="GO" id="GO:0004784">
    <property type="term" value="F:superoxide dismutase activity"/>
    <property type="evidence" value="ECO:0007669"/>
    <property type="project" value="UniProtKB-EC"/>
</dbReference>
<dbReference type="PATRIC" id="fig|84531.8.peg.556"/>
<dbReference type="Gene3D" id="2.60.40.200">
    <property type="entry name" value="Superoxide dismutase, copper/zinc binding domain"/>
    <property type="match status" value="1"/>
</dbReference>
<dbReference type="STRING" id="84531.LA76x_0532"/>
<evidence type="ECO:0000259" key="3">
    <source>
        <dbReference type="Pfam" id="PF00080"/>
    </source>
</evidence>
<gene>
    <name evidence="4" type="primary">sod1</name>
    <name evidence="4" type="ORF">LA76x_0532</name>
</gene>
<dbReference type="CDD" id="cd00305">
    <property type="entry name" value="Cu-Zn_Superoxide_Dismutase"/>
    <property type="match status" value="1"/>
</dbReference>
<dbReference type="SUPFAM" id="SSF49329">
    <property type="entry name" value="Cu,Zn superoxide dismutase-like"/>
    <property type="match status" value="1"/>
</dbReference>
<dbReference type="PANTHER" id="PTHR10003">
    <property type="entry name" value="SUPEROXIDE DISMUTASE CU-ZN -RELATED"/>
    <property type="match status" value="1"/>
</dbReference>
<keyword evidence="5" id="KW-1185">Reference proteome</keyword>
<dbReference type="KEGG" id="lab:LA76x_0532"/>
<sequence length="132" mass="13324">MAVIGTVTGLTASGVHAIHIHEKGDCSADDASSAGDHFNPYGHQHGSAKNGEHHVGDMENIVANAKGEAIVRALVHGASVGGGGVNDINGRALVIHAMPDDYASQPSGKAGKRIACGVLEMAQVGARSPASR</sequence>
<dbReference type="InterPro" id="IPR036423">
    <property type="entry name" value="SOD-like_Cu/Zn_dom_sf"/>
</dbReference>
<dbReference type="Proteomes" id="UP000060787">
    <property type="component" value="Chromosome"/>
</dbReference>
<comment type="similarity">
    <text evidence="1">Belongs to the Cu-Zn superoxide dismutase family.</text>
</comment>
<feature type="region of interest" description="Disordered" evidence="2">
    <location>
        <begin position="26"/>
        <end position="53"/>
    </location>
</feature>
<reference evidence="4 5" key="1">
    <citation type="journal article" date="2015" name="BMC Genomics">
        <title>Comparative genomics and metabolic profiling of the genus Lysobacter.</title>
        <authorList>
            <person name="de Bruijn I."/>
            <person name="Cheng X."/>
            <person name="de Jager V."/>
            <person name="Exposito R.G."/>
            <person name="Watrous J."/>
            <person name="Patel N."/>
            <person name="Postma J."/>
            <person name="Dorrestein P.C."/>
            <person name="Kobayashi D."/>
            <person name="Raaijmakers J.M."/>
        </authorList>
    </citation>
    <scope>NUCLEOTIDE SEQUENCE [LARGE SCALE GENOMIC DNA]</scope>
    <source>
        <strain evidence="4 5">76</strain>
    </source>
</reference>
<dbReference type="EC" id="1.15.1.1" evidence="4"/>
<dbReference type="EMBL" id="CP011129">
    <property type="protein sequence ID" value="ALN78693.1"/>
    <property type="molecule type" value="Genomic_DNA"/>
</dbReference>
<protein>
    <submittedName>
        <fullName evidence="4">Superoxide dismutase (Cu-Zn)</fullName>
        <ecNumber evidence="4">1.15.1.1</ecNumber>
    </submittedName>
</protein>
<organism evidence="4 5">
    <name type="scientific">Lysobacter antibioticus</name>
    <dbReference type="NCBI Taxonomy" id="84531"/>
    <lineage>
        <taxon>Bacteria</taxon>
        <taxon>Pseudomonadati</taxon>
        <taxon>Pseudomonadota</taxon>
        <taxon>Gammaproteobacteria</taxon>
        <taxon>Lysobacterales</taxon>
        <taxon>Lysobacteraceae</taxon>
        <taxon>Lysobacter</taxon>
    </lineage>
</organism>
<name>A0A0S2F571_LYSAN</name>
<keyword evidence="4" id="KW-0560">Oxidoreductase</keyword>
<evidence type="ECO:0000256" key="1">
    <source>
        <dbReference type="ARBA" id="ARBA00010457"/>
    </source>
</evidence>
<evidence type="ECO:0000313" key="5">
    <source>
        <dbReference type="Proteomes" id="UP000060787"/>
    </source>
</evidence>
<evidence type="ECO:0000256" key="2">
    <source>
        <dbReference type="SAM" id="MobiDB-lite"/>
    </source>
</evidence>
<evidence type="ECO:0000313" key="4">
    <source>
        <dbReference type="EMBL" id="ALN78693.1"/>
    </source>
</evidence>
<dbReference type="Pfam" id="PF00080">
    <property type="entry name" value="Sod_Cu"/>
    <property type="match status" value="1"/>
</dbReference>
<feature type="domain" description="Superoxide dismutase copper/zinc binding" evidence="3">
    <location>
        <begin position="3"/>
        <end position="118"/>
    </location>
</feature>
<dbReference type="InterPro" id="IPR018152">
    <property type="entry name" value="SOD_Cu/Zn_BS"/>
</dbReference>
<dbReference type="GO" id="GO:0005507">
    <property type="term" value="F:copper ion binding"/>
    <property type="evidence" value="ECO:0007669"/>
    <property type="project" value="InterPro"/>
</dbReference>
<dbReference type="InterPro" id="IPR024134">
    <property type="entry name" value="SOD_Cu/Zn_/chaperone"/>
</dbReference>
<accession>A0A0S2F571</accession>
<dbReference type="PRINTS" id="PR00068">
    <property type="entry name" value="CUZNDISMTASE"/>
</dbReference>
<proteinExistence type="inferred from homology"/>
<dbReference type="AlphaFoldDB" id="A0A0S2F571"/>
<dbReference type="InterPro" id="IPR001424">
    <property type="entry name" value="SOD_Cu_Zn_dom"/>
</dbReference>